<reference evidence="3 4" key="2">
    <citation type="journal article" date="2013" name="PLoS Genet.">
        <title>Comparative genome structure, secondary metabolite, and effector coding capacity across Cochliobolus pathogens.</title>
        <authorList>
            <person name="Condon B.J."/>
            <person name="Leng Y."/>
            <person name="Wu D."/>
            <person name="Bushley K.E."/>
            <person name="Ohm R.A."/>
            <person name="Otillar R."/>
            <person name="Martin J."/>
            <person name="Schackwitz W."/>
            <person name="Grimwood J."/>
            <person name="MohdZainudin N."/>
            <person name="Xue C."/>
            <person name="Wang R."/>
            <person name="Manning V.A."/>
            <person name="Dhillon B."/>
            <person name="Tu Z.J."/>
            <person name="Steffenson B.J."/>
            <person name="Salamov A."/>
            <person name="Sun H."/>
            <person name="Lowry S."/>
            <person name="LaButti K."/>
            <person name="Han J."/>
            <person name="Copeland A."/>
            <person name="Lindquist E."/>
            <person name="Barry K."/>
            <person name="Schmutz J."/>
            <person name="Baker S.E."/>
            <person name="Ciuffetti L.M."/>
            <person name="Grigoriev I.V."/>
            <person name="Zhong S."/>
            <person name="Turgeon B.G."/>
        </authorList>
    </citation>
    <scope>NUCLEOTIDE SEQUENCE [LARGE SCALE GENOMIC DNA]</scope>
    <source>
        <strain evidence="4">28A</strain>
    </source>
</reference>
<dbReference type="AlphaFoldDB" id="R0KQ69"/>
<feature type="region of interest" description="Disordered" evidence="1">
    <location>
        <begin position="64"/>
        <end position="111"/>
    </location>
</feature>
<protein>
    <submittedName>
        <fullName evidence="3">Uncharacterized protein</fullName>
    </submittedName>
</protein>
<evidence type="ECO:0000256" key="1">
    <source>
        <dbReference type="SAM" id="MobiDB-lite"/>
    </source>
</evidence>
<feature type="compositionally biased region" description="Basic and acidic residues" evidence="1">
    <location>
        <begin position="98"/>
        <end position="107"/>
    </location>
</feature>
<proteinExistence type="predicted"/>
<keyword evidence="4" id="KW-1185">Reference proteome</keyword>
<dbReference type="GeneID" id="19402889"/>
<feature type="chain" id="PRO_5004344471" evidence="2">
    <location>
        <begin position="20"/>
        <end position="126"/>
    </location>
</feature>
<evidence type="ECO:0000256" key="2">
    <source>
        <dbReference type="SAM" id="SignalP"/>
    </source>
</evidence>
<feature type="signal peptide" evidence="2">
    <location>
        <begin position="1"/>
        <end position="19"/>
    </location>
</feature>
<feature type="compositionally biased region" description="Low complexity" evidence="1">
    <location>
        <begin position="67"/>
        <end position="80"/>
    </location>
</feature>
<dbReference type="eggNOG" id="ENOG502T143">
    <property type="taxonomic scope" value="Eukaryota"/>
</dbReference>
<sequence length="126" mass="13506">MHFPTCFVAFLACTASTAASPLTPRQTSLEDWQVSSVSVFTPSGRPASYPWATIRANVTDPNEIHLGNSSSDGSPVVVPGGSQGLLELRGQTKQSKRQCAEKARRPTDNIYDTDVTHLDAWAEGSA</sequence>
<evidence type="ECO:0000313" key="4">
    <source>
        <dbReference type="Proteomes" id="UP000016935"/>
    </source>
</evidence>
<evidence type="ECO:0000313" key="3">
    <source>
        <dbReference type="EMBL" id="EOA91154.1"/>
    </source>
</evidence>
<dbReference type="OrthoDB" id="5226619at2759"/>
<organism evidence="3 4">
    <name type="scientific">Exserohilum turcicum (strain 28A)</name>
    <name type="common">Northern leaf blight fungus</name>
    <name type="synonym">Setosphaeria turcica</name>
    <dbReference type="NCBI Taxonomy" id="671987"/>
    <lineage>
        <taxon>Eukaryota</taxon>
        <taxon>Fungi</taxon>
        <taxon>Dikarya</taxon>
        <taxon>Ascomycota</taxon>
        <taxon>Pezizomycotina</taxon>
        <taxon>Dothideomycetes</taxon>
        <taxon>Pleosporomycetidae</taxon>
        <taxon>Pleosporales</taxon>
        <taxon>Pleosporineae</taxon>
        <taxon>Pleosporaceae</taxon>
        <taxon>Exserohilum</taxon>
    </lineage>
</organism>
<accession>R0KQ69</accession>
<dbReference type="RefSeq" id="XP_008021251.1">
    <property type="nucleotide sequence ID" value="XM_008023060.1"/>
</dbReference>
<reference evidence="3 4" key="1">
    <citation type="journal article" date="2012" name="PLoS Pathog.">
        <title>Diverse lifestyles and strategies of plant pathogenesis encoded in the genomes of eighteen Dothideomycetes fungi.</title>
        <authorList>
            <person name="Ohm R.A."/>
            <person name="Feau N."/>
            <person name="Henrissat B."/>
            <person name="Schoch C.L."/>
            <person name="Horwitz B.A."/>
            <person name="Barry K.W."/>
            <person name="Condon B.J."/>
            <person name="Copeland A.C."/>
            <person name="Dhillon B."/>
            <person name="Glaser F."/>
            <person name="Hesse C.N."/>
            <person name="Kosti I."/>
            <person name="LaButti K."/>
            <person name="Lindquist E.A."/>
            <person name="Lucas S."/>
            <person name="Salamov A.A."/>
            <person name="Bradshaw R.E."/>
            <person name="Ciuffetti L."/>
            <person name="Hamelin R.C."/>
            <person name="Kema G.H.J."/>
            <person name="Lawrence C."/>
            <person name="Scott J.A."/>
            <person name="Spatafora J.W."/>
            <person name="Turgeon B.G."/>
            <person name="de Wit P.J.G.M."/>
            <person name="Zhong S."/>
            <person name="Goodwin S.B."/>
            <person name="Grigoriev I.V."/>
        </authorList>
    </citation>
    <scope>NUCLEOTIDE SEQUENCE [LARGE SCALE GENOMIC DNA]</scope>
    <source>
        <strain evidence="4">28A</strain>
    </source>
</reference>
<keyword evidence="2" id="KW-0732">Signal</keyword>
<gene>
    <name evidence="3" type="ORF">SETTUDRAFT_25241</name>
</gene>
<dbReference type="HOGENOM" id="CLU_1982952_0_0_1"/>
<name>R0KQ69_EXST2</name>
<dbReference type="EMBL" id="KB908482">
    <property type="protein sequence ID" value="EOA91154.1"/>
    <property type="molecule type" value="Genomic_DNA"/>
</dbReference>
<dbReference type="Proteomes" id="UP000016935">
    <property type="component" value="Unassembled WGS sequence"/>
</dbReference>